<sequence>MAASVLLMCKYGEVTLVVMVTKGFGFNDLVQSICNKWENLASSKFGLLYVVADHHSCVLDNNEDFGCMIALAAAYGVNCIDVSVGIISSSVIECGKSLATQNGECGGSFEYVIQKIERQLCNYINPYYTVAAFQLSYEVAINPTPTLGAPVVTKESAIILPPKTRRPKVARIRSRGEKVRQLKCGRCGKLGKHNRRTCKEACD</sequence>
<evidence type="ECO:0000313" key="1">
    <source>
        <dbReference type="EMBL" id="KAG5536006.1"/>
    </source>
</evidence>
<accession>A0AAV6J4S4</accession>
<proteinExistence type="predicted"/>
<gene>
    <name evidence="1" type="ORF">RHGRI_023707</name>
</gene>
<evidence type="ECO:0008006" key="3">
    <source>
        <dbReference type="Google" id="ProtNLM"/>
    </source>
</evidence>
<dbReference type="Proteomes" id="UP000823749">
    <property type="component" value="Chromosome 8"/>
</dbReference>
<evidence type="ECO:0000313" key="2">
    <source>
        <dbReference type="Proteomes" id="UP000823749"/>
    </source>
</evidence>
<reference evidence="1" key="1">
    <citation type="submission" date="2020-08" db="EMBL/GenBank/DDBJ databases">
        <title>Plant Genome Project.</title>
        <authorList>
            <person name="Zhang R.-G."/>
        </authorList>
    </citation>
    <scope>NUCLEOTIDE SEQUENCE</scope>
    <source>
        <strain evidence="1">WSP0</strain>
        <tissue evidence="1">Leaf</tissue>
    </source>
</reference>
<protein>
    <recommendedName>
        <fullName evidence="3">CCHC-type domain-containing protein</fullName>
    </recommendedName>
</protein>
<dbReference type="EMBL" id="JACTNZ010000008">
    <property type="protein sequence ID" value="KAG5536006.1"/>
    <property type="molecule type" value="Genomic_DNA"/>
</dbReference>
<name>A0AAV6J4S4_9ERIC</name>
<dbReference type="AlphaFoldDB" id="A0AAV6J4S4"/>
<keyword evidence="2" id="KW-1185">Reference proteome</keyword>
<comment type="caution">
    <text evidence="1">The sequence shown here is derived from an EMBL/GenBank/DDBJ whole genome shotgun (WGS) entry which is preliminary data.</text>
</comment>
<organism evidence="1 2">
    <name type="scientific">Rhododendron griersonianum</name>
    <dbReference type="NCBI Taxonomy" id="479676"/>
    <lineage>
        <taxon>Eukaryota</taxon>
        <taxon>Viridiplantae</taxon>
        <taxon>Streptophyta</taxon>
        <taxon>Embryophyta</taxon>
        <taxon>Tracheophyta</taxon>
        <taxon>Spermatophyta</taxon>
        <taxon>Magnoliopsida</taxon>
        <taxon>eudicotyledons</taxon>
        <taxon>Gunneridae</taxon>
        <taxon>Pentapetalae</taxon>
        <taxon>asterids</taxon>
        <taxon>Ericales</taxon>
        <taxon>Ericaceae</taxon>
        <taxon>Ericoideae</taxon>
        <taxon>Rhodoreae</taxon>
        <taxon>Rhododendron</taxon>
    </lineage>
</organism>